<feature type="region of interest" description="Disordered" evidence="1">
    <location>
        <begin position="240"/>
        <end position="301"/>
    </location>
</feature>
<keyword evidence="2" id="KW-0812">Transmembrane</keyword>
<sequence length="351" mass="38728">MPYPLEVHLIGLNNFPPLTPSSASLLEDKFTSFNYTTISNQKFRVVGDDAKKVKDLNVYWGGINFTDNLTIENITLIETRLNMSQGNVSTKHFTVDLPSLTALPTNVNGTDKFTFLITEEPSNMEILLNQTEINFPGINDTTITPSHLTKNTFEIETRIKNITMKIKDQATSFYNPLTLLFGTNDSVEINFDGANWTNIANGTSLQILASNYSNVKIVNKPSNLTIIFLNNTVDDEMMNTDNITSAPFDTDGNNSSTNDNQNNSENTDSSQHTDNSQNIDSSQDSENSENNENNENNNNSNKKKINSGAIAGIVIGVLVGVAGVVMGIIYFVYVKRNKQITSNAGNNLNDN</sequence>
<comment type="caution">
    <text evidence="3">The sequence shown here is derived from an EMBL/GenBank/DDBJ whole genome shotgun (WGS) entry which is preliminary data.</text>
</comment>
<dbReference type="EMBL" id="MLAK01000955">
    <property type="protein sequence ID" value="OHT00434.1"/>
    <property type="molecule type" value="Genomic_DNA"/>
</dbReference>
<name>A0A1J4JNX9_9EUKA</name>
<dbReference type="PANTHER" id="PTHR16861">
    <property type="entry name" value="GLYCOPROTEIN 38"/>
    <property type="match status" value="1"/>
</dbReference>
<feature type="compositionally biased region" description="Low complexity" evidence="1">
    <location>
        <begin position="249"/>
        <end position="301"/>
    </location>
</feature>
<dbReference type="PANTHER" id="PTHR16861:SF4">
    <property type="entry name" value="SH3 DOMAIN PROTEIN (AFU_ORTHOLOGUE AFUA_1G13610)"/>
    <property type="match status" value="1"/>
</dbReference>
<dbReference type="AlphaFoldDB" id="A0A1J4JNX9"/>
<keyword evidence="4" id="KW-1185">Reference proteome</keyword>
<proteinExistence type="predicted"/>
<evidence type="ECO:0000313" key="4">
    <source>
        <dbReference type="Proteomes" id="UP000179807"/>
    </source>
</evidence>
<keyword evidence="2" id="KW-0472">Membrane</keyword>
<evidence type="ECO:0000313" key="3">
    <source>
        <dbReference type="EMBL" id="OHT00434.1"/>
    </source>
</evidence>
<evidence type="ECO:0000256" key="1">
    <source>
        <dbReference type="SAM" id="MobiDB-lite"/>
    </source>
</evidence>
<dbReference type="RefSeq" id="XP_068353570.1">
    <property type="nucleotide sequence ID" value="XM_068508748.1"/>
</dbReference>
<organism evidence="3 4">
    <name type="scientific">Tritrichomonas foetus</name>
    <dbReference type="NCBI Taxonomy" id="1144522"/>
    <lineage>
        <taxon>Eukaryota</taxon>
        <taxon>Metamonada</taxon>
        <taxon>Parabasalia</taxon>
        <taxon>Tritrichomonadida</taxon>
        <taxon>Tritrichomonadidae</taxon>
        <taxon>Tritrichomonas</taxon>
    </lineage>
</organism>
<keyword evidence="2" id="KW-1133">Transmembrane helix</keyword>
<evidence type="ECO:0000256" key="2">
    <source>
        <dbReference type="SAM" id="Phobius"/>
    </source>
</evidence>
<gene>
    <name evidence="3" type="ORF">TRFO_32884</name>
</gene>
<feature type="transmembrane region" description="Helical" evidence="2">
    <location>
        <begin position="309"/>
        <end position="333"/>
    </location>
</feature>
<dbReference type="GeneID" id="94843452"/>
<reference evidence="3" key="1">
    <citation type="submission" date="2016-10" db="EMBL/GenBank/DDBJ databases">
        <authorList>
            <person name="Benchimol M."/>
            <person name="Almeida L.G."/>
            <person name="Vasconcelos A.T."/>
            <person name="Perreira-Neves A."/>
            <person name="Rosa I.A."/>
            <person name="Tasca T."/>
            <person name="Bogo M.R."/>
            <person name="de Souza W."/>
        </authorList>
    </citation>
    <scope>NUCLEOTIDE SEQUENCE [LARGE SCALE GENOMIC DNA]</scope>
    <source>
        <strain evidence="3">K</strain>
    </source>
</reference>
<dbReference type="Proteomes" id="UP000179807">
    <property type="component" value="Unassembled WGS sequence"/>
</dbReference>
<dbReference type="VEuPathDB" id="TrichDB:TRFO_32884"/>
<protein>
    <submittedName>
        <fullName evidence="3">Uncharacterized protein</fullName>
    </submittedName>
</protein>
<accession>A0A1J4JNX9</accession>
<dbReference type="Pfam" id="PF05808">
    <property type="entry name" value="Podoplanin"/>
    <property type="match status" value="1"/>
</dbReference>